<sequence length="136" mass="15342">MKTTNYINTFIEVADDCPVTAAEVPGTRGTEKTAANIQFETLIDHPYQFTSDDVLFKVYAHKNKVNGAALAAEREKFFSKGQPCFRASPLTKRYGWGVHADEKGRIALYAMESAEYKKLVKDKHLEHVKAMRSKRG</sequence>
<protein>
    <submittedName>
        <fullName evidence="1">Uncharacterized protein</fullName>
    </submittedName>
</protein>
<reference evidence="1 2" key="1">
    <citation type="submission" date="2018-05" db="EMBL/GenBank/DDBJ databases">
        <title>Chitinophaga sp. nov., isolated from rhizosphere soil of Alhagi.</title>
        <authorList>
            <person name="Liu Y."/>
        </authorList>
    </citation>
    <scope>NUCLEOTIDE SEQUENCE [LARGE SCALE GENOMIC DNA]</scope>
    <source>
        <strain evidence="1 2">T22</strain>
    </source>
</reference>
<dbReference type="Pfam" id="PF19654">
    <property type="entry name" value="DUF6157"/>
    <property type="match status" value="1"/>
</dbReference>
<dbReference type="Proteomes" id="UP000246099">
    <property type="component" value="Chromosome"/>
</dbReference>
<evidence type="ECO:0000313" key="2">
    <source>
        <dbReference type="Proteomes" id="UP000246099"/>
    </source>
</evidence>
<proteinExistence type="predicted"/>
<name>A0ABM6W9W9_9BACT</name>
<dbReference type="EMBL" id="CP029600">
    <property type="protein sequence ID" value="AWO00748.1"/>
    <property type="molecule type" value="Genomic_DNA"/>
</dbReference>
<organism evidence="1 2">
    <name type="scientific">Chitinophaga alhagiae</name>
    <dbReference type="NCBI Taxonomy" id="2203219"/>
    <lineage>
        <taxon>Bacteria</taxon>
        <taxon>Pseudomonadati</taxon>
        <taxon>Bacteroidota</taxon>
        <taxon>Chitinophagia</taxon>
        <taxon>Chitinophagales</taxon>
        <taxon>Chitinophagaceae</taxon>
        <taxon>Chitinophaga</taxon>
    </lineage>
</organism>
<accession>A0ABM6W9W9</accession>
<keyword evidence="2" id="KW-1185">Reference proteome</keyword>
<dbReference type="RefSeq" id="WP_119076519.1">
    <property type="nucleotide sequence ID" value="NZ_CP029600.1"/>
</dbReference>
<evidence type="ECO:0000313" key="1">
    <source>
        <dbReference type="EMBL" id="AWO00748.1"/>
    </source>
</evidence>
<gene>
    <name evidence="1" type="ORF">DLD77_03060</name>
</gene>
<dbReference type="InterPro" id="IPR046155">
    <property type="entry name" value="DUF6157"/>
</dbReference>